<feature type="region of interest" description="Disordered" evidence="1">
    <location>
        <begin position="643"/>
        <end position="678"/>
    </location>
</feature>
<feature type="transmembrane region" description="Helical" evidence="2">
    <location>
        <begin position="106"/>
        <end position="128"/>
    </location>
</feature>
<evidence type="ECO:0000256" key="1">
    <source>
        <dbReference type="SAM" id="MobiDB-lite"/>
    </source>
</evidence>
<feature type="region of interest" description="Disordered" evidence="1">
    <location>
        <begin position="197"/>
        <end position="243"/>
    </location>
</feature>
<feature type="compositionally biased region" description="Polar residues" evidence="1">
    <location>
        <begin position="358"/>
        <end position="381"/>
    </location>
</feature>
<keyword evidence="4" id="KW-1185">Reference proteome</keyword>
<dbReference type="EMBL" id="CAIIXF020000003">
    <property type="protein sequence ID" value="CAH1779676.1"/>
    <property type="molecule type" value="Genomic_DNA"/>
</dbReference>
<feature type="compositionally biased region" description="Basic and acidic residues" evidence="1">
    <location>
        <begin position="649"/>
        <end position="666"/>
    </location>
</feature>
<feature type="region of interest" description="Disordered" evidence="1">
    <location>
        <begin position="401"/>
        <end position="425"/>
    </location>
</feature>
<comment type="caution">
    <text evidence="3">The sequence shown here is derived from an EMBL/GenBank/DDBJ whole genome shotgun (WGS) entry which is preliminary data.</text>
</comment>
<feature type="region of interest" description="Disordered" evidence="1">
    <location>
        <begin position="357"/>
        <end position="381"/>
    </location>
</feature>
<dbReference type="Proteomes" id="UP000749559">
    <property type="component" value="Unassembled WGS sequence"/>
</dbReference>
<feature type="compositionally biased region" description="Polar residues" evidence="1">
    <location>
        <begin position="443"/>
        <end position="455"/>
    </location>
</feature>
<feature type="compositionally biased region" description="Polar residues" evidence="1">
    <location>
        <begin position="202"/>
        <end position="237"/>
    </location>
</feature>
<accession>A0A8S4NF62</accession>
<feature type="compositionally biased region" description="Polar residues" evidence="1">
    <location>
        <begin position="463"/>
        <end position="473"/>
    </location>
</feature>
<keyword evidence="2" id="KW-1133">Transmembrane helix</keyword>
<keyword evidence="2" id="KW-0812">Transmembrane</keyword>
<organism evidence="3 4">
    <name type="scientific">Owenia fusiformis</name>
    <name type="common">Polychaete worm</name>
    <dbReference type="NCBI Taxonomy" id="6347"/>
    <lineage>
        <taxon>Eukaryota</taxon>
        <taxon>Metazoa</taxon>
        <taxon>Spiralia</taxon>
        <taxon>Lophotrochozoa</taxon>
        <taxon>Annelida</taxon>
        <taxon>Polychaeta</taxon>
        <taxon>Sedentaria</taxon>
        <taxon>Canalipalpata</taxon>
        <taxon>Sabellida</taxon>
        <taxon>Oweniida</taxon>
        <taxon>Oweniidae</taxon>
        <taxon>Owenia</taxon>
    </lineage>
</organism>
<evidence type="ECO:0000313" key="4">
    <source>
        <dbReference type="Proteomes" id="UP000749559"/>
    </source>
</evidence>
<evidence type="ECO:0000256" key="2">
    <source>
        <dbReference type="SAM" id="Phobius"/>
    </source>
</evidence>
<reference evidence="3" key="1">
    <citation type="submission" date="2022-03" db="EMBL/GenBank/DDBJ databases">
        <authorList>
            <person name="Martin C."/>
        </authorList>
    </citation>
    <scope>NUCLEOTIDE SEQUENCE</scope>
</reference>
<protein>
    <submittedName>
        <fullName evidence="3">Uncharacterized protein</fullName>
    </submittedName>
</protein>
<dbReference type="AlphaFoldDB" id="A0A8S4NF62"/>
<evidence type="ECO:0000313" key="3">
    <source>
        <dbReference type="EMBL" id="CAH1779676.1"/>
    </source>
</evidence>
<sequence>NSSDNLCDLRYCNINHSGEYDLQLGDTNPGYDIYAIVIQDETSTSSTVMTSMVTVIATSTSGPNSTTEPVTDYFTNSTLNYMPSLSPLNNATFEAQTNTKPFDFRLATIILGAILFVALLVMVVILVLCRRQQNKGINVSDSAGGENITAIEGPATTYEDLDERNNSIVVGIKYESLENKCCDEYEDVIIPRLNKAGDTKTKTGQNQPGESNEYTDMKPLSNNTSNSNAKSIQNQSEEATEYDEVNSWLTPGNKEMKSHELPIECSGEYAEVKTTSNNTGVQSYLEVSNEYTEPKTTSINTGVQSHPEVSNEYAEVQTTSNNTKRQPEVSNEYTEPKTTSVNTGVQSHLEVSYEYAEVQTTSNNTKRQPEVSNEYTEPKTTSINTGVQSHLEVSNEYAEVQTTSNNTKSQPEVSNEYTEPKTTSINKGVQSHLEVSNEYAEVQTTSNNTKSQPEVSNEYAEVKTSSNKTRVQSHLEVSNEYADVQTTSKNTKSQPEFSNEYADVSISTNDAREISKSKDDSIQKEVISSNEYTEAEMSPNDEETSKVNIVQNQFEGAIEYDEINNLRCIRDTKDEGIQSKLEKSGEYAEVIPAPINIDCSNSNGAIHGDSANNNTYMEMSGSSRNSLNQFGDSYVHADTDLQPSNIAESDNKDMETQLGRSDEYKSPKPWIKQSKDESIQTNFEDSTQYDLPNPTWPNIIGDPLYGNIQNQMQGTNAIVCSDYEVPISVHYAPNEEYDEVKNWLS</sequence>
<feature type="non-terminal residue" evidence="3">
    <location>
        <position position="1"/>
    </location>
</feature>
<name>A0A8S4NF62_OWEFU</name>
<keyword evidence="2" id="KW-0472">Membrane</keyword>
<feature type="region of interest" description="Disordered" evidence="1">
    <location>
        <begin position="317"/>
        <end position="345"/>
    </location>
</feature>
<gene>
    <name evidence="3" type="ORF">OFUS_LOCUS6459</name>
</gene>
<proteinExistence type="predicted"/>
<feature type="region of interest" description="Disordered" evidence="1">
    <location>
        <begin position="443"/>
        <end position="473"/>
    </location>
</feature>